<accession>A0A2W5PNN2</accession>
<evidence type="ECO:0000256" key="1">
    <source>
        <dbReference type="SAM" id="Phobius"/>
    </source>
</evidence>
<organism evidence="2 3">
    <name type="scientific">Rhodovulum sulfidophilum</name>
    <name type="common">Rhodobacter sulfidophilus</name>
    <dbReference type="NCBI Taxonomy" id="35806"/>
    <lineage>
        <taxon>Bacteria</taxon>
        <taxon>Pseudomonadati</taxon>
        <taxon>Pseudomonadota</taxon>
        <taxon>Alphaproteobacteria</taxon>
        <taxon>Rhodobacterales</taxon>
        <taxon>Paracoccaceae</taxon>
        <taxon>Rhodovulum</taxon>
    </lineage>
</organism>
<keyword evidence="1" id="KW-0472">Membrane</keyword>
<reference evidence="2 3" key="1">
    <citation type="submission" date="2017-08" db="EMBL/GenBank/DDBJ databases">
        <title>Infants hospitalized years apart are colonized by the same room-sourced microbial strains.</title>
        <authorList>
            <person name="Brooks B."/>
            <person name="Olm M.R."/>
            <person name="Firek B.A."/>
            <person name="Baker R."/>
            <person name="Thomas B.C."/>
            <person name="Morowitz M.J."/>
            <person name="Banfield J.F."/>
        </authorList>
    </citation>
    <scope>NUCLEOTIDE SEQUENCE [LARGE SCALE GENOMIC DNA]</scope>
    <source>
        <strain evidence="2">S2_005_002_R2_34</strain>
    </source>
</reference>
<proteinExistence type="predicted"/>
<dbReference type="AlphaFoldDB" id="A0A2W5PNN2"/>
<evidence type="ECO:0008006" key="4">
    <source>
        <dbReference type="Google" id="ProtNLM"/>
    </source>
</evidence>
<dbReference type="EMBL" id="QFPW01000027">
    <property type="protein sequence ID" value="PZQ46307.1"/>
    <property type="molecule type" value="Genomic_DNA"/>
</dbReference>
<sequence>MAMIEIERGDAASRVIAEQNDRFRMSWGADGTVLGRIVMTSGIAALGAVAILRLVAAVRAFAEFSEDNDPWGQRDFGIVSVEQGGEAIRVYWKLDLYDADYTFGSEAPEDPERTRRVLTLLLPEEY</sequence>
<evidence type="ECO:0000313" key="3">
    <source>
        <dbReference type="Proteomes" id="UP000249185"/>
    </source>
</evidence>
<dbReference type="Proteomes" id="UP000249185">
    <property type="component" value="Unassembled WGS sequence"/>
</dbReference>
<dbReference type="Pfam" id="PF12599">
    <property type="entry name" value="DUF3768"/>
    <property type="match status" value="1"/>
</dbReference>
<feature type="transmembrane region" description="Helical" evidence="1">
    <location>
        <begin position="33"/>
        <end position="55"/>
    </location>
</feature>
<gene>
    <name evidence="2" type="ORF">DI556_20755</name>
</gene>
<keyword evidence="1" id="KW-1133">Transmembrane helix</keyword>
<evidence type="ECO:0000313" key="2">
    <source>
        <dbReference type="EMBL" id="PZQ46307.1"/>
    </source>
</evidence>
<dbReference type="InterPro" id="IPR022243">
    <property type="entry name" value="DUF3768"/>
</dbReference>
<keyword evidence="1" id="KW-0812">Transmembrane</keyword>
<name>A0A2W5PNN2_RHOSU</name>
<comment type="caution">
    <text evidence="2">The sequence shown here is derived from an EMBL/GenBank/DDBJ whole genome shotgun (WGS) entry which is preliminary data.</text>
</comment>
<protein>
    <recommendedName>
        <fullName evidence="4">DUF3768 domain-containing protein</fullName>
    </recommendedName>
</protein>